<evidence type="ECO:0000313" key="2">
    <source>
        <dbReference type="EMBL" id="KAK4832295.1"/>
    </source>
</evidence>
<proteinExistence type="predicted"/>
<comment type="caution">
    <text evidence="2">The sequence shown here is derived from an EMBL/GenBank/DDBJ whole genome shotgun (WGS) entry which is preliminary data.</text>
</comment>
<reference evidence="2 3" key="1">
    <citation type="journal article" date="2023" name="J. Hered.">
        <title>Chromosome-level genome of the wood stork (Mycteria americana) provides insight into avian chromosome evolution.</title>
        <authorList>
            <person name="Flamio R. Jr."/>
            <person name="Ramstad K.M."/>
        </authorList>
    </citation>
    <scope>NUCLEOTIDE SEQUENCE [LARGE SCALE GENOMIC DNA]</scope>
    <source>
        <strain evidence="2">JAX WOST 10</strain>
    </source>
</reference>
<gene>
    <name evidence="2" type="ORF">QYF61_021694</name>
</gene>
<protein>
    <recommendedName>
        <fullName evidence="1">Reverse transcriptase domain-containing protein</fullName>
    </recommendedName>
</protein>
<feature type="domain" description="Reverse transcriptase" evidence="1">
    <location>
        <begin position="7"/>
        <end position="117"/>
    </location>
</feature>
<evidence type="ECO:0000313" key="3">
    <source>
        <dbReference type="Proteomes" id="UP001333110"/>
    </source>
</evidence>
<keyword evidence="3" id="KW-1185">Reference proteome</keyword>
<name>A0AAN7S9L7_MYCAM</name>
<dbReference type="InterPro" id="IPR000477">
    <property type="entry name" value="RT_dom"/>
</dbReference>
<dbReference type="PANTHER" id="PTHR33332">
    <property type="entry name" value="REVERSE TRANSCRIPTASE DOMAIN-CONTAINING PROTEIN"/>
    <property type="match status" value="1"/>
</dbReference>
<organism evidence="2 3">
    <name type="scientific">Mycteria americana</name>
    <name type="common">Wood stork</name>
    <dbReference type="NCBI Taxonomy" id="33587"/>
    <lineage>
        <taxon>Eukaryota</taxon>
        <taxon>Metazoa</taxon>
        <taxon>Chordata</taxon>
        <taxon>Craniata</taxon>
        <taxon>Vertebrata</taxon>
        <taxon>Euteleostomi</taxon>
        <taxon>Archelosauria</taxon>
        <taxon>Archosauria</taxon>
        <taxon>Dinosauria</taxon>
        <taxon>Saurischia</taxon>
        <taxon>Theropoda</taxon>
        <taxon>Coelurosauria</taxon>
        <taxon>Aves</taxon>
        <taxon>Neognathae</taxon>
        <taxon>Neoaves</taxon>
        <taxon>Aequornithes</taxon>
        <taxon>Ciconiiformes</taxon>
        <taxon>Ciconiidae</taxon>
        <taxon>Mycteria</taxon>
    </lineage>
</organism>
<accession>A0AAN7S9L7</accession>
<dbReference type="EMBL" id="JAUNZN010000001">
    <property type="protein sequence ID" value="KAK4832295.1"/>
    <property type="molecule type" value="Genomic_DNA"/>
</dbReference>
<dbReference type="AlphaFoldDB" id="A0AAN7S9L7"/>
<evidence type="ECO:0000259" key="1">
    <source>
        <dbReference type="Pfam" id="PF00078"/>
    </source>
</evidence>
<dbReference type="Proteomes" id="UP001333110">
    <property type="component" value="Unassembled WGS sequence"/>
</dbReference>
<sequence length="251" mass="28636">MKGRSCLTNLTSFCDKVTHLVDKGKAVDVFYLDFSKAFDTVSHSIHLEKLAAHGLDGRTLRWVKNWLDGRAQRVVVNGVKSSWQLITRVLGPVLFNVFINDLDEGIECILSKFADNTKLGRSANLLDGRKDLLRDPDRLDKWADISCMRFSKAWGRVAGKLSQQYAQVAKKTNGILACIKNSVASRSREVIVPLYLALVRPRLKYCLQFWAPHYKKDIEVLECFQRRATEVVKGLEHKSYEERLRELGLLV</sequence>
<dbReference type="Pfam" id="PF00078">
    <property type="entry name" value="RVT_1"/>
    <property type="match status" value="1"/>
</dbReference>